<reference evidence="2" key="1">
    <citation type="submission" date="2016-11" db="UniProtKB">
        <authorList>
            <consortium name="WormBaseParasite"/>
        </authorList>
    </citation>
    <scope>IDENTIFICATION</scope>
</reference>
<dbReference type="AlphaFoldDB" id="A0A1I7YQP4"/>
<dbReference type="WBParaSite" id="L893_g18510.t1">
    <property type="protein sequence ID" value="L893_g18510.t1"/>
    <property type="gene ID" value="L893_g18510"/>
</dbReference>
<protein>
    <submittedName>
        <fullName evidence="2">FBA_2 domain-containing protein</fullName>
    </submittedName>
</protein>
<keyword evidence="1" id="KW-1185">Reference proteome</keyword>
<organism evidence="1 2">
    <name type="scientific">Steinernema glaseri</name>
    <dbReference type="NCBI Taxonomy" id="37863"/>
    <lineage>
        <taxon>Eukaryota</taxon>
        <taxon>Metazoa</taxon>
        <taxon>Ecdysozoa</taxon>
        <taxon>Nematoda</taxon>
        <taxon>Chromadorea</taxon>
        <taxon>Rhabditida</taxon>
        <taxon>Tylenchina</taxon>
        <taxon>Panagrolaimomorpha</taxon>
        <taxon>Strongyloidoidea</taxon>
        <taxon>Steinernematidae</taxon>
        <taxon>Steinernema</taxon>
    </lineage>
</organism>
<sequence>MDSVPLTFIRSVFRISKHDVLKEFHQFSSPWGREAEAEGRRSGGLRLTFAPYNGDKDDYRLYYALRGFSHVDSTELSRAVAGQISKTIKYIELQQLYIVNEQWNLVNPNDVDLLQLLINLDAPEKLIHCNGALSLYVKLQSKYSNLFRSFTSATVQCYNDSRIIEYMASYPRMRSLDVKSYVKVSWPTSFLLDYFFSDTCMRLFTNFMDLSVILGAIDRWKKMDPRTLKFSKLLYGMHCYEEDLTGVGLKEIDVEAKAALMKKVRSKVKKDSHIKSLHRVDHPIDPSSKIYVVLYYDRRYTDLGEVLLVF</sequence>
<accession>A0A1I7YQP4</accession>
<dbReference type="Proteomes" id="UP000095287">
    <property type="component" value="Unplaced"/>
</dbReference>
<name>A0A1I7YQP4_9BILA</name>
<proteinExistence type="predicted"/>
<evidence type="ECO:0000313" key="2">
    <source>
        <dbReference type="WBParaSite" id="L893_g18510.t1"/>
    </source>
</evidence>
<evidence type="ECO:0000313" key="1">
    <source>
        <dbReference type="Proteomes" id="UP000095287"/>
    </source>
</evidence>